<organism evidence="2">
    <name type="scientific">marine metagenome</name>
    <dbReference type="NCBI Taxonomy" id="408172"/>
    <lineage>
        <taxon>unclassified sequences</taxon>
        <taxon>metagenomes</taxon>
        <taxon>ecological metagenomes</taxon>
    </lineage>
</organism>
<dbReference type="InterPro" id="IPR029045">
    <property type="entry name" value="ClpP/crotonase-like_dom_sf"/>
</dbReference>
<name>A0A382RWP5_9ZZZZ</name>
<evidence type="ECO:0000313" key="2">
    <source>
        <dbReference type="EMBL" id="SVD01081.1"/>
    </source>
</evidence>
<dbReference type="Pfam" id="PF00378">
    <property type="entry name" value="ECH_1"/>
    <property type="match status" value="1"/>
</dbReference>
<gene>
    <name evidence="2" type="ORF">METZ01_LOCUS353935</name>
</gene>
<dbReference type="AlphaFoldDB" id="A0A382RWP5"/>
<dbReference type="EMBL" id="UINC01124138">
    <property type="protein sequence ID" value="SVD01081.1"/>
    <property type="molecule type" value="Genomic_DNA"/>
</dbReference>
<reference evidence="2" key="1">
    <citation type="submission" date="2018-05" db="EMBL/GenBank/DDBJ databases">
        <authorList>
            <person name="Lanie J.A."/>
            <person name="Ng W.-L."/>
            <person name="Kazmierczak K.M."/>
            <person name="Andrzejewski T.M."/>
            <person name="Davidsen T.M."/>
            <person name="Wayne K.J."/>
            <person name="Tettelin H."/>
            <person name="Glass J.I."/>
            <person name="Rusch D."/>
            <person name="Podicherti R."/>
            <person name="Tsui H.-C.T."/>
            <person name="Winkler M.E."/>
        </authorList>
    </citation>
    <scope>NUCLEOTIDE SEQUENCE</scope>
</reference>
<evidence type="ECO:0000256" key="1">
    <source>
        <dbReference type="ARBA" id="ARBA00005254"/>
    </source>
</evidence>
<protein>
    <recommendedName>
        <fullName evidence="3">Enoyl-CoA hydratase</fullName>
    </recommendedName>
</protein>
<dbReference type="InterPro" id="IPR001753">
    <property type="entry name" value="Enoyl-CoA_hydra/iso"/>
</dbReference>
<comment type="similarity">
    <text evidence="1">Belongs to the enoyl-CoA hydratase/isomerase family.</text>
</comment>
<dbReference type="Gene3D" id="3.90.226.10">
    <property type="entry name" value="2-enoyl-CoA Hydratase, Chain A, domain 1"/>
    <property type="match status" value="1"/>
</dbReference>
<accession>A0A382RWP5</accession>
<dbReference type="PANTHER" id="PTHR43802">
    <property type="entry name" value="ENOYL-COA HYDRATASE"/>
    <property type="match status" value="1"/>
</dbReference>
<sequence>QPEIKAGLGSVLGSHLLSLYFGHARSAELSLTARFVASQECLEIGLLNRLVENSNVLSTALAIAADLALQPTGAFQLTKKRYRQATQTGLNDAFNAARQYICEAYETGEPQAIMSEFKKGRRGA</sequence>
<feature type="non-terminal residue" evidence="2">
    <location>
        <position position="1"/>
    </location>
</feature>
<proteinExistence type="inferred from homology"/>
<dbReference type="PANTHER" id="PTHR43802:SF1">
    <property type="entry name" value="IP11341P-RELATED"/>
    <property type="match status" value="1"/>
</dbReference>
<evidence type="ECO:0008006" key="3">
    <source>
        <dbReference type="Google" id="ProtNLM"/>
    </source>
</evidence>
<dbReference type="SUPFAM" id="SSF52096">
    <property type="entry name" value="ClpP/crotonase"/>
    <property type="match status" value="1"/>
</dbReference>